<dbReference type="Gene3D" id="3.50.30.40">
    <property type="entry name" value="Ribonuclease E inhibitor RraA/RraA-like"/>
    <property type="match status" value="1"/>
</dbReference>
<dbReference type="GO" id="GO:0008168">
    <property type="term" value="F:methyltransferase activity"/>
    <property type="evidence" value="ECO:0007669"/>
    <property type="project" value="UniProtKB-KW"/>
</dbReference>
<feature type="binding site" evidence="1">
    <location>
        <position position="112"/>
    </location>
    <ligand>
        <name>substrate</name>
    </ligand>
</feature>
<evidence type="ECO:0000313" key="3">
    <source>
        <dbReference type="Proteomes" id="UP000596205"/>
    </source>
</evidence>
<dbReference type="GO" id="GO:0046872">
    <property type="term" value="F:metal ion binding"/>
    <property type="evidence" value="ECO:0007669"/>
    <property type="project" value="UniProtKB-KW"/>
</dbReference>
<keyword evidence="2" id="KW-0808">Transferase</keyword>
<feature type="binding site" evidence="1">
    <location>
        <begin position="90"/>
        <end position="93"/>
    </location>
    <ligand>
        <name>substrate</name>
    </ligand>
</feature>
<protein>
    <submittedName>
        <fullName evidence="2">Dimethylmenaquinone methyltransferase</fullName>
    </submittedName>
</protein>
<evidence type="ECO:0000256" key="1">
    <source>
        <dbReference type="PIRSR" id="PIRSR605493-1"/>
    </source>
</evidence>
<reference evidence="2 3" key="1">
    <citation type="submission" date="2020-12" db="EMBL/GenBank/DDBJ databases">
        <title>Complete genome sequence of Burkholderia anthina BJQ0011.</title>
        <authorList>
            <person name="Xu Y."/>
        </authorList>
    </citation>
    <scope>NUCLEOTIDE SEQUENCE [LARGE SCALE GENOMIC DNA]</scope>
    <source>
        <strain evidence="2 3">BJQ0011</strain>
    </source>
</reference>
<dbReference type="InterPro" id="IPR036704">
    <property type="entry name" value="RraA/RraA-like_sf"/>
</dbReference>
<dbReference type="InterPro" id="IPR005493">
    <property type="entry name" value="RraA/RraA-like"/>
</dbReference>
<comment type="cofactor">
    <cofactor evidence="1">
        <name>Mg(2+)</name>
        <dbReference type="ChEBI" id="CHEBI:18420"/>
    </cofactor>
</comment>
<dbReference type="SUPFAM" id="SSF89562">
    <property type="entry name" value="RraA-like"/>
    <property type="match status" value="1"/>
</dbReference>
<dbReference type="PANTHER" id="PTHR33254:SF16">
    <property type="entry name" value="BLR3842 PROTEIN"/>
    <property type="match status" value="1"/>
</dbReference>
<gene>
    <name evidence="2" type="ORF">JFN94_26470</name>
</gene>
<dbReference type="GO" id="GO:0032259">
    <property type="term" value="P:methylation"/>
    <property type="evidence" value="ECO:0007669"/>
    <property type="project" value="UniProtKB-KW"/>
</dbReference>
<dbReference type="KEGG" id="bann:JFN94_26470"/>
<dbReference type="AlphaFoldDB" id="A0A7T6VJ26"/>
<keyword evidence="1" id="KW-0460">Magnesium</keyword>
<feature type="binding site" evidence="1">
    <location>
        <position position="113"/>
    </location>
    <ligand>
        <name>Mg(2+)</name>
        <dbReference type="ChEBI" id="CHEBI:18420"/>
    </ligand>
</feature>
<dbReference type="PANTHER" id="PTHR33254">
    <property type="entry name" value="4-HYDROXY-4-METHYL-2-OXOGLUTARATE ALDOLASE 3-RELATED"/>
    <property type="match status" value="1"/>
</dbReference>
<accession>A0A7T6VJ26</accession>
<keyword evidence="2" id="KW-0489">Methyltransferase</keyword>
<evidence type="ECO:0000313" key="2">
    <source>
        <dbReference type="EMBL" id="QQK04867.1"/>
    </source>
</evidence>
<keyword evidence="1" id="KW-0479">Metal-binding</keyword>
<dbReference type="CDD" id="cd16841">
    <property type="entry name" value="RraA_family"/>
    <property type="match status" value="1"/>
</dbReference>
<sequence>MNPTRTYDAALLEQACKLGTSTLHEASGVATSSVDPAIRTVWPGASIAGPAYPLECSPGDNLAIHIAMERAPRGSVLVVSTGGFVSGYWGEVLTVAAEAAGVAGLIIDGGVRDIAALVARRFPVFTRGVSMRGTIKASAPSVGQPISFAGTPVAAGDLVVADDDGVLMIPAVYVEATLADGQARADKEAKMMDALREGHSTLELMGLTHWRNGQ</sequence>
<organism evidence="2 3">
    <name type="scientific">Burkholderia anthina</name>
    <dbReference type="NCBI Taxonomy" id="179879"/>
    <lineage>
        <taxon>Bacteria</taxon>
        <taxon>Pseudomonadati</taxon>
        <taxon>Pseudomonadota</taxon>
        <taxon>Betaproteobacteria</taxon>
        <taxon>Burkholderiales</taxon>
        <taxon>Burkholderiaceae</taxon>
        <taxon>Burkholderia</taxon>
        <taxon>Burkholderia cepacia complex</taxon>
    </lineage>
</organism>
<name>A0A7T6VJ26_9BURK</name>
<dbReference type="EMBL" id="CP066770">
    <property type="protein sequence ID" value="QQK04867.1"/>
    <property type="molecule type" value="Genomic_DNA"/>
</dbReference>
<dbReference type="Proteomes" id="UP000596205">
    <property type="component" value="Chromosome 2"/>
</dbReference>
<dbReference type="RefSeq" id="WP_199568849.1">
    <property type="nucleotide sequence ID" value="NZ_CP066770.1"/>
</dbReference>
<dbReference type="Pfam" id="PF03737">
    <property type="entry name" value="RraA-like"/>
    <property type="match status" value="1"/>
</dbReference>
<proteinExistence type="predicted"/>